<sequence length="329" mass="36434">MAHTTYPTPRFRAVRSLDLSLLQTSAPDPQLSGTPRSVSPAHRRYSSFSHLSTPFTDFAVLSAATEQPASNDHPASYQQLNFFEGQHGCASQVEDSPSILFGTSYEVSLVSEQSHADGGYTQCPTRSQKRASVKSSSSFYGSSNAKAASSPLPKRRKRKACCGAMSGSRWKAQDPDNRFVVCKYGERVGGPTCGAIIKVFHCRRTQLQNHLYDVHWDGDKTGIAECLWGPPNHACLCEVPINKEGMARHILDTPHSFGDRDDQSATKIVFNKFFCRHCGKSFGRSDSMARHVNVNRNKDVVWKVAMEVLEFRDIAHTAHEKEPPRLSSG</sequence>
<keyword evidence="5" id="KW-1185">Reference proteome</keyword>
<feature type="region of interest" description="Disordered" evidence="2">
    <location>
        <begin position="24"/>
        <end position="43"/>
    </location>
</feature>
<dbReference type="SUPFAM" id="SSF57667">
    <property type="entry name" value="beta-beta-alpha zinc fingers"/>
    <property type="match status" value="1"/>
</dbReference>
<keyword evidence="1" id="KW-0863">Zinc-finger</keyword>
<dbReference type="HOGENOM" id="CLU_844855_0_0_1"/>
<feature type="compositionally biased region" description="Polar residues" evidence="2">
    <location>
        <begin position="24"/>
        <end position="37"/>
    </location>
</feature>
<protein>
    <recommendedName>
        <fullName evidence="3">C2H2-type domain-containing protein</fullName>
    </recommendedName>
</protein>
<dbReference type="GO" id="GO:0008270">
    <property type="term" value="F:zinc ion binding"/>
    <property type="evidence" value="ECO:0007669"/>
    <property type="project" value="UniProtKB-KW"/>
</dbReference>
<reference evidence="5" key="2">
    <citation type="submission" date="2015-01" db="EMBL/GenBank/DDBJ databases">
        <title>Evolutionary Origins and Diversification of the Mycorrhizal Mutualists.</title>
        <authorList>
            <consortium name="DOE Joint Genome Institute"/>
            <consortium name="Mycorrhizal Genomics Consortium"/>
            <person name="Kohler A."/>
            <person name="Kuo A."/>
            <person name="Nagy L.G."/>
            <person name="Floudas D."/>
            <person name="Copeland A."/>
            <person name="Barry K.W."/>
            <person name="Cichocki N."/>
            <person name="Veneault-Fourrey C."/>
            <person name="LaButti K."/>
            <person name="Lindquist E.A."/>
            <person name="Lipzen A."/>
            <person name="Lundell T."/>
            <person name="Morin E."/>
            <person name="Murat C."/>
            <person name="Riley R."/>
            <person name="Ohm R."/>
            <person name="Sun H."/>
            <person name="Tunlid A."/>
            <person name="Henrissat B."/>
            <person name="Grigoriev I.V."/>
            <person name="Hibbett D.S."/>
            <person name="Martin F."/>
        </authorList>
    </citation>
    <scope>NUCLEOTIDE SEQUENCE [LARGE SCALE GENOMIC DNA]</scope>
    <source>
        <strain evidence="5">LaAM-08-1</strain>
    </source>
</reference>
<proteinExistence type="predicted"/>
<evidence type="ECO:0000256" key="2">
    <source>
        <dbReference type="SAM" id="MobiDB-lite"/>
    </source>
</evidence>
<dbReference type="AlphaFoldDB" id="A0A0C9Y4J3"/>
<evidence type="ECO:0000313" key="5">
    <source>
        <dbReference type="Proteomes" id="UP000054477"/>
    </source>
</evidence>
<evidence type="ECO:0000259" key="3">
    <source>
        <dbReference type="PROSITE" id="PS50157"/>
    </source>
</evidence>
<keyword evidence="1" id="KW-0862">Zinc</keyword>
<dbReference type="OrthoDB" id="10359356at2759"/>
<evidence type="ECO:0000256" key="1">
    <source>
        <dbReference type="PROSITE-ProRule" id="PRU00042"/>
    </source>
</evidence>
<dbReference type="EMBL" id="KN838585">
    <property type="protein sequence ID" value="KIK02993.1"/>
    <property type="molecule type" value="Genomic_DNA"/>
</dbReference>
<dbReference type="InterPro" id="IPR036236">
    <property type="entry name" value="Znf_C2H2_sf"/>
</dbReference>
<feature type="domain" description="C2H2-type" evidence="3">
    <location>
        <begin position="273"/>
        <end position="300"/>
    </location>
</feature>
<accession>A0A0C9Y4J3</accession>
<feature type="region of interest" description="Disordered" evidence="2">
    <location>
        <begin position="116"/>
        <end position="152"/>
    </location>
</feature>
<keyword evidence="1" id="KW-0479">Metal-binding</keyword>
<evidence type="ECO:0000313" key="4">
    <source>
        <dbReference type="EMBL" id="KIK02993.1"/>
    </source>
</evidence>
<organism evidence="4 5">
    <name type="scientific">Laccaria amethystina LaAM-08-1</name>
    <dbReference type="NCBI Taxonomy" id="1095629"/>
    <lineage>
        <taxon>Eukaryota</taxon>
        <taxon>Fungi</taxon>
        <taxon>Dikarya</taxon>
        <taxon>Basidiomycota</taxon>
        <taxon>Agaricomycotina</taxon>
        <taxon>Agaricomycetes</taxon>
        <taxon>Agaricomycetidae</taxon>
        <taxon>Agaricales</taxon>
        <taxon>Agaricineae</taxon>
        <taxon>Hydnangiaceae</taxon>
        <taxon>Laccaria</taxon>
    </lineage>
</organism>
<dbReference type="InterPro" id="IPR013087">
    <property type="entry name" value="Znf_C2H2_type"/>
</dbReference>
<dbReference type="PROSITE" id="PS50157">
    <property type="entry name" value="ZINC_FINGER_C2H2_2"/>
    <property type="match status" value="1"/>
</dbReference>
<reference evidence="4 5" key="1">
    <citation type="submission" date="2014-04" db="EMBL/GenBank/DDBJ databases">
        <authorList>
            <consortium name="DOE Joint Genome Institute"/>
            <person name="Kuo A."/>
            <person name="Kohler A."/>
            <person name="Nagy L.G."/>
            <person name="Floudas D."/>
            <person name="Copeland A."/>
            <person name="Barry K.W."/>
            <person name="Cichocki N."/>
            <person name="Veneault-Fourrey C."/>
            <person name="LaButti K."/>
            <person name="Lindquist E.A."/>
            <person name="Lipzen A."/>
            <person name="Lundell T."/>
            <person name="Morin E."/>
            <person name="Murat C."/>
            <person name="Sun H."/>
            <person name="Tunlid A."/>
            <person name="Henrissat B."/>
            <person name="Grigoriev I.V."/>
            <person name="Hibbett D.S."/>
            <person name="Martin F."/>
            <person name="Nordberg H.P."/>
            <person name="Cantor M.N."/>
            <person name="Hua S.X."/>
        </authorList>
    </citation>
    <scope>NUCLEOTIDE SEQUENCE [LARGE SCALE GENOMIC DNA]</scope>
    <source>
        <strain evidence="4 5">LaAM-08-1</strain>
    </source>
</reference>
<gene>
    <name evidence="4" type="ORF">K443DRAFT_131621</name>
</gene>
<name>A0A0C9Y4J3_9AGAR</name>
<feature type="compositionally biased region" description="Low complexity" evidence="2">
    <location>
        <begin position="133"/>
        <end position="143"/>
    </location>
</feature>
<dbReference type="Proteomes" id="UP000054477">
    <property type="component" value="Unassembled WGS sequence"/>
</dbReference>